<name>A0AA88YHS1_PINIB</name>
<evidence type="ECO:0000256" key="1">
    <source>
        <dbReference type="SAM" id="Coils"/>
    </source>
</evidence>
<feature type="coiled-coil region" evidence="1">
    <location>
        <begin position="111"/>
        <end position="177"/>
    </location>
</feature>
<accession>A0AA88YHS1</accession>
<sequence>MGKKKGGKKGGKKGKKGGKKKEPQMTAKEAILAYQIGIIEKKLEDHMYEAKGWEEKNKKLEERNENLMQEQEVLIKHMLRQSKIADEKFGDEEVKHREDVVVSLKDKWKIQRQLEREIDEMKQTIADTEEEISRLNGEVNYCKDYRDKGRHENERRIKQLKEDLAALDQSFDEMKAHLERSDKRARDEISDYTENMLHKQKDVATQKAISKMDKYSQREVLDNEWLMREVELHRRDVGDQRKVVEDLERGNLEIMAELFECKIEDLKVSRNFFLTQFAENENLEESGILEMDLSKLSINEQKHQQLMLYEGEGDGDKETESKALVRPQSAVQKAVEEKVFALARSAMIESGSDSEESTETDLLDNMYFEEEDWDDYLRLGKLELKLLNITGQQMPIHVPEPPSEEEIAAKKCNPDSWPVTTPMLHKTATFKS</sequence>
<comment type="caution">
    <text evidence="3">The sequence shown here is derived from an EMBL/GenBank/DDBJ whole genome shotgun (WGS) entry which is preliminary data.</text>
</comment>
<gene>
    <name evidence="3" type="ORF">FSP39_006938</name>
</gene>
<organism evidence="3 4">
    <name type="scientific">Pinctada imbricata</name>
    <name type="common">Atlantic pearl-oyster</name>
    <name type="synonym">Pinctada martensii</name>
    <dbReference type="NCBI Taxonomy" id="66713"/>
    <lineage>
        <taxon>Eukaryota</taxon>
        <taxon>Metazoa</taxon>
        <taxon>Spiralia</taxon>
        <taxon>Lophotrochozoa</taxon>
        <taxon>Mollusca</taxon>
        <taxon>Bivalvia</taxon>
        <taxon>Autobranchia</taxon>
        <taxon>Pteriomorphia</taxon>
        <taxon>Pterioida</taxon>
        <taxon>Pterioidea</taxon>
        <taxon>Pteriidae</taxon>
        <taxon>Pinctada</taxon>
    </lineage>
</organism>
<evidence type="ECO:0000256" key="2">
    <source>
        <dbReference type="SAM" id="MobiDB-lite"/>
    </source>
</evidence>
<dbReference type="AlphaFoldDB" id="A0AA88YHS1"/>
<evidence type="ECO:0008006" key="5">
    <source>
        <dbReference type="Google" id="ProtNLM"/>
    </source>
</evidence>
<proteinExistence type="predicted"/>
<protein>
    <recommendedName>
        <fullName evidence="5">Coiled-coil domain-containing protein 83</fullName>
    </recommendedName>
</protein>
<keyword evidence="4" id="KW-1185">Reference proteome</keyword>
<dbReference type="Proteomes" id="UP001186944">
    <property type="component" value="Unassembled WGS sequence"/>
</dbReference>
<dbReference type="PANTHER" id="PTHR21468">
    <property type="entry name" value="HSD9"/>
    <property type="match status" value="1"/>
</dbReference>
<evidence type="ECO:0000313" key="4">
    <source>
        <dbReference type="Proteomes" id="UP001186944"/>
    </source>
</evidence>
<feature type="region of interest" description="Disordered" evidence="2">
    <location>
        <begin position="1"/>
        <end position="26"/>
    </location>
</feature>
<evidence type="ECO:0000313" key="3">
    <source>
        <dbReference type="EMBL" id="KAK3097159.1"/>
    </source>
</evidence>
<dbReference type="InterPro" id="IPR026702">
    <property type="entry name" value="CCDC83"/>
</dbReference>
<dbReference type="EMBL" id="VSWD01000007">
    <property type="protein sequence ID" value="KAK3097159.1"/>
    <property type="molecule type" value="Genomic_DNA"/>
</dbReference>
<dbReference type="PANTHER" id="PTHR21468:SF1">
    <property type="entry name" value="COILED-COIL DOMAIN-CONTAINING PROTEIN 83"/>
    <property type="match status" value="1"/>
</dbReference>
<feature type="compositionally biased region" description="Basic residues" evidence="2">
    <location>
        <begin position="1"/>
        <end position="19"/>
    </location>
</feature>
<feature type="coiled-coil region" evidence="1">
    <location>
        <begin position="43"/>
        <end position="77"/>
    </location>
</feature>
<keyword evidence="1" id="KW-0175">Coiled coil</keyword>
<reference evidence="3" key="1">
    <citation type="submission" date="2019-08" db="EMBL/GenBank/DDBJ databases">
        <title>The improved chromosome-level genome for the pearl oyster Pinctada fucata martensii using PacBio sequencing and Hi-C.</title>
        <authorList>
            <person name="Zheng Z."/>
        </authorList>
    </citation>
    <scope>NUCLEOTIDE SEQUENCE</scope>
    <source>
        <strain evidence="3">ZZ-2019</strain>
        <tissue evidence="3">Adductor muscle</tissue>
    </source>
</reference>